<proteinExistence type="predicted"/>
<comment type="caution">
    <text evidence="1">The sequence shown here is derived from an EMBL/GenBank/DDBJ whole genome shotgun (WGS) entry which is preliminary data.</text>
</comment>
<keyword evidence="2" id="KW-1185">Reference proteome</keyword>
<evidence type="ECO:0008006" key="3">
    <source>
        <dbReference type="Google" id="ProtNLM"/>
    </source>
</evidence>
<reference evidence="2" key="1">
    <citation type="submission" date="2018-05" db="EMBL/GenBank/DDBJ databases">
        <authorList>
            <person name="Li X."/>
        </authorList>
    </citation>
    <scope>NUCLEOTIDE SEQUENCE [LARGE SCALE GENOMIC DNA]</scope>
    <source>
        <strain evidence="2">LX32</strain>
    </source>
</reference>
<dbReference type="EMBL" id="QFYQ01000002">
    <property type="protein sequence ID" value="RAK51767.1"/>
    <property type="molecule type" value="Genomic_DNA"/>
</dbReference>
<organism evidence="1 2">
    <name type="scientific">Phenylobacterium soli</name>
    <dbReference type="NCBI Taxonomy" id="2170551"/>
    <lineage>
        <taxon>Bacteria</taxon>
        <taxon>Pseudomonadati</taxon>
        <taxon>Pseudomonadota</taxon>
        <taxon>Alphaproteobacteria</taxon>
        <taxon>Caulobacterales</taxon>
        <taxon>Caulobacteraceae</taxon>
        <taxon>Phenylobacterium</taxon>
    </lineage>
</organism>
<protein>
    <recommendedName>
        <fullName evidence="3">DUF465 domain-containing protein</fullName>
    </recommendedName>
</protein>
<name>A0A328ABD6_9CAUL</name>
<evidence type="ECO:0000313" key="2">
    <source>
        <dbReference type="Proteomes" id="UP000249254"/>
    </source>
</evidence>
<dbReference type="AlphaFoldDB" id="A0A328ABD6"/>
<sequence length="61" mass="6967">MAKADRELYEELLGARAGLERQLHLLRNPMNSKDYNAPLIASLATQLSEVERALKELDDER</sequence>
<dbReference type="RefSeq" id="WP_111530329.1">
    <property type="nucleotide sequence ID" value="NZ_JBHRSG010000003.1"/>
</dbReference>
<dbReference type="Proteomes" id="UP000249254">
    <property type="component" value="Unassembled WGS sequence"/>
</dbReference>
<accession>A0A328ABD6</accession>
<gene>
    <name evidence="1" type="ORF">DJ017_18230</name>
</gene>
<evidence type="ECO:0000313" key="1">
    <source>
        <dbReference type="EMBL" id="RAK51767.1"/>
    </source>
</evidence>